<name>A0A1Y5SLP5_9RHOB</name>
<evidence type="ECO:0000313" key="2">
    <source>
        <dbReference type="Proteomes" id="UP000193623"/>
    </source>
</evidence>
<evidence type="ECO:0008006" key="3">
    <source>
        <dbReference type="Google" id="ProtNLM"/>
    </source>
</evidence>
<dbReference type="Pfam" id="PF08811">
    <property type="entry name" value="DUF1800"/>
    <property type="match status" value="1"/>
</dbReference>
<proteinExistence type="predicted"/>
<dbReference type="AlphaFoldDB" id="A0A1Y5SLP5"/>
<evidence type="ECO:0000313" key="1">
    <source>
        <dbReference type="EMBL" id="SLN43490.1"/>
    </source>
</evidence>
<keyword evidence="2" id="KW-1185">Reference proteome</keyword>
<dbReference type="OrthoDB" id="9772295at2"/>
<dbReference type="RefSeq" id="WP_085864640.1">
    <property type="nucleotide sequence ID" value="NZ_FWFT01000003.1"/>
</dbReference>
<protein>
    <recommendedName>
        <fullName evidence="3">DUF1800 domain-containing protein</fullName>
    </recommendedName>
</protein>
<organism evidence="1 2">
    <name type="scientific">Pseudooctadecabacter jejudonensis</name>
    <dbReference type="NCBI Taxonomy" id="1391910"/>
    <lineage>
        <taxon>Bacteria</taxon>
        <taxon>Pseudomonadati</taxon>
        <taxon>Pseudomonadota</taxon>
        <taxon>Alphaproteobacteria</taxon>
        <taxon>Rhodobacterales</taxon>
        <taxon>Paracoccaceae</taxon>
        <taxon>Pseudooctadecabacter</taxon>
    </lineage>
</organism>
<accession>A0A1Y5SLP5</accession>
<sequence length="459" mass="50186">MSFDPTRAAIRFGNGLSPTVTPPVSVADMMARVTGPDVAAAAHPIPHFDDMYPTQWDFRLAGGAVADAQTDAEREAAEEARREMRAAAGDLWALNTMRQLARDVTTEDGFRERLVRFWADHFTAPPTNGQWRYQVYPTIEQRIRPYIAGPFRDMLRAAVTNPMLIQFLSQSGSMGPNSPFGVRRGRGLNENMAREVLELHTLGVGGRYTQDDVRQFAELLTGLTYSARRGFQYDARRAEPGAETVLGRSYGGGEATLDQVLAALDDLALHPDTAHHLARKLAVHFIAPDPDPDLVGAMAAAYLAEGGQLAALYQAMLQHEAAWATPARRVKRPYGFVAASLRALAVPPDELTGYSYGDVARGVFRPLTAMGQTIHQPPGPDGWPEEDEAWITPQGMAGRITWAMQMPERLLDRLPDPRDFVFTALGPTPPEAVLFAANAAETVPDGIGLVLASSAFQRR</sequence>
<reference evidence="1 2" key="1">
    <citation type="submission" date="2017-03" db="EMBL/GenBank/DDBJ databases">
        <authorList>
            <person name="Afonso C.L."/>
            <person name="Miller P.J."/>
            <person name="Scott M.A."/>
            <person name="Spackman E."/>
            <person name="Goraichik I."/>
            <person name="Dimitrov K.M."/>
            <person name="Suarez D.L."/>
            <person name="Swayne D.E."/>
        </authorList>
    </citation>
    <scope>NUCLEOTIDE SEQUENCE [LARGE SCALE GENOMIC DNA]</scope>
    <source>
        <strain evidence="1 2">CECT 8397</strain>
    </source>
</reference>
<dbReference type="InterPro" id="IPR014917">
    <property type="entry name" value="DUF1800"/>
</dbReference>
<gene>
    <name evidence="1" type="ORF">PSJ8397_02232</name>
</gene>
<dbReference type="EMBL" id="FWFT01000003">
    <property type="protein sequence ID" value="SLN43490.1"/>
    <property type="molecule type" value="Genomic_DNA"/>
</dbReference>
<dbReference type="Proteomes" id="UP000193623">
    <property type="component" value="Unassembled WGS sequence"/>
</dbReference>